<gene>
    <name evidence="12 13" type="primary">ilvE</name>
    <name evidence="13" type="ORF">BABL1_gene_595</name>
</gene>
<dbReference type="eggNOG" id="COG0115">
    <property type="taxonomic scope" value="Bacteria"/>
</dbReference>
<evidence type="ECO:0000313" key="14">
    <source>
        <dbReference type="Proteomes" id="UP000018769"/>
    </source>
</evidence>
<dbReference type="Pfam" id="PF01063">
    <property type="entry name" value="Aminotran_4"/>
    <property type="match status" value="1"/>
</dbReference>
<keyword evidence="14" id="KW-1185">Reference proteome</keyword>
<evidence type="ECO:0000256" key="10">
    <source>
        <dbReference type="ARBA" id="ARBA00048798"/>
    </source>
</evidence>
<comment type="cofactor">
    <cofactor evidence="1 12">
        <name>pyridoxal 5'-phosphate</name>
        <dbReference type="ChEBI" id="CHEBI:597326"/>
    </cofactor>
</comment>
<evidence type="ECO:0000256" key="2">
    <source>
        <dbReference type="ARBA" id="ARBA00004824"/>
    </source>
</evidence>
<evidence type="ECO:0000256" key="8">
    <source>
        <dbReference type="ARBA" id="ARBA00022898"/>
    </source>
</evidence>
<evidence type="ECO:0000256" key="7">
    <source>
        <dbReference type="ARBA" id="ARBA00022679"/>
    </source>
</evidence>
<dbReference type="GO" id="GO:0052654">
    <property type="term" value="F:L-leucine-2-oxoglutarate transaminase activity"/>
    <property type="evidence" value="ECO:0007669"/>
    <property type="project" value="RHEA"/>
</dbReference>
<dbReference type="KEGG" id="dpb:BABL1_gene_595"/>
<dbReference type="Gene3D" id="3.30.470.10">
    <property type="match status" value="1"/>
</dbReference>
<dbReference type="InterPro" id="IPR001544">
    <property type="entry name" value="Aminotrans_IV"/>
</dbReference>
<keyword evidence="6 12" id="KW-0032">Aminotransferase</keyword>
<dbReference type="PANTHER" id="PTHR42743:SF11">
    <property type="entry name" value="AMINODEOXYCHORISMATE LYASE"/>
    <property type="match status" value="1"/>
</dbReference>
<dbReference type="CDD" id="cd00449">
    <property type="entry name" value="PLPDE_IV"/>
    <property type="match status" value="1"/>
</dbReference>
<dbReference type="NCBIfam" id="TIGR01122">
    <property type="entry name" value="ilvE_I"/>
    <property type="match status" value="1"/>
</dbReference>
<comment type="catalytic activity">
    <reaction evidence="11 12">
        <text>L-leucine + 2-oxoglutarate = 4-methyl-2-oxopentanoate + L-glutamate</text>
        <dbReference type="Rhea" id="RHEA:18321"/>
        <dbReference type="ChEBI" id="CHEBI:16810"/>
        <dbReference type="ChEBI" id="CHEBI:17865"/>
        <dbReference type="ChEBI" id="CHEBI:29985"/>
        <dbReference type="ChEBI" id="CHEBI:57427"/>
        <dbReference type="EC" id="2.6.1.42"/>
    </reaction>
</comment>
<dbReference type="UniPathway" id="UPA00047">
    <property type="reaction ID" value="UER00058"/>
</dbReference>
<keyword evidence="12" id="KW-0100">Branched-chain amino acid biosynthesis</keyword>
<keyword evidence="7 12" id="KW-0808">Transferase</keyword>
<dbReference type="InterPro" id="IPR043131">
    <property type="entry name" value="BCAT-like_N"/>
</dbReference>
<evidence type="ECO:0000256" key="1">
    <source>
        <dbReference type="ARBA" id="ARBA00001933"/>
    </source>
</evidence>
<dbReference type="InterPro" id="IPR050571">
    <property type="entry name" value="Class-IV_PLP-Dep_Aminotrnsfr"/>
</dbReference>
<dbReference type="AlphaFoldDB" id="V6DFQ3"/>
<evidence type="ECO:0000256" key="9">
    <source>
        <dbReference type="ARBA" id="ARBA00048212"/>
    </source>
</evidence>
<reference evidence="13 14" key="1">
    <citation type="journal article" date="2015" name="Biol. Direct">
        <title>Babela massiliensis, a representative of a widespread bacterial phylum with unusual adaptations to parasitism in amoebae.</title>
        <authorList>
            <person name="Pagnier I."/>
            <person name="Yutin N."/>
            <person name="Croce O."/>
            <person name="Makarova K.S."/>
            <person name="Wolf Y.I."/>
            <person name="Benamar S."/>
            <person name="Raoult D."/>
            <person name="Koonin E.V."/>
            <person name="La Scola B."/>
        </authorList>
    </citation>
    <scope>NUCLEOTIDE SEQUENCE [LARGE SCALE GENOMIC DNA]</scope>
    <source>
        <strain evidence="14">BABL1</strain>
    </source>
</reference>
<keyword evidence="13" id="KW-0456">Lyase</keyword>
<dbReference type="GO" id="GO:0009097">
    <property type="term" value="P:isoleucine biosynthetic process"/>
    <property type="evidence" value="ECO:0007669"/>
    <property type="project" value="UniProtKB-UniPathway"/>
</dbReference>
<dbReference type="UniPathway" id="UPA00049">
    <property type="reaction ID" value="UER00062"/>
</dbReference>
<sequence length="303" mass="34223">MSLKDNKFVWLNGNMVDWDKATVHCLSHTLHYASGAFEGIRLYKTRYRSAIFRLDEHITRLIFSLSAFHVESPWSNAEIKQAIIDTIKVNNLLEGYIRPIFFFGPETVQVDPRNCSLNLAIIPVSLDLVPHNNCLRLTVSSFKRISNKATFVDRKLTGNYINSVLAGQEAKLKGFDDALMLDENNNIAECPIANFFIVSQGILKTPKLGSIFGGITRDSIIELAKNLNIKVLEIDLTLSDLEVTTEAFVSGTAMGVTQVSQIDDHKFLSCNEASITNNIRDSFFNLIFDEQEKYKNWFTFLPS</sequence>
<accession>V6DFQ3</accession>
<organism evidence="13 14">
    <name type="scientific">Candidatus Babela massiliensis</name>
    <dbReference type="NCBI Taxonomy" id="673862"/>
    <lineage>
        <taxon>Bacteria</taxon>
        <taxon>Candidatus Babelota</taxon>
        <taxon>Candidatus Babeliae</taxon>
        <taxon>Candidatus Babeliales</taxon>
        <taxon>Candidatus Babeliaceae</taxon>
        <taxon>Candidatus Babela</taxon>
    </lineage>
</organism>
<dbReference type="GO" id="GO:0016829">
    <property type="term" value="F:lyase activity"/>
    <property type="evidence" value="ECO:0007669"/>
    <property type="project" value="UniProtKB-KW"/>
</dbReference>
<dbReference type="HOGENOM" id="CLU_020844_3_1_7"/>
<dbReference type="Gene3D" id="3.20.10.10">
    <property type="entry name" value="D-amino Acid Aminotransferase, subunit A, domain 2"/>
    <property type="match status" value="1"/>
</dbReference>
<evidence type="ECO:0000256" key="3">
    <source>
        <dbReference type="ARBA" id="ARBA00004931"/>
    </source>
</evidence>
<evidence type="ECO:0000256" key="5">
    <source>
        <dbReference type="ARBA" id="ARBA00009320"/>
    </source>
</evidence>
<protein>
    <recommendedName>
        <fullName evidence="12">Branched-chain-amino-acid aminotransferase</fullName>
        <shortName evidence="12">BCAT</shortName>
        <ecNumber evidence="12">2.6.1.42</ecNumber>
    </recommendedName>
</protein>
<evidence type="ECO:0000256" key="6">
    <source>
        <dbReference type="ARBA" id="ARBA00022576"/>
    </source>
</evidence>
<dbReference type="FunFam" id="3.20.10.10:FF:000002">
    <property type="entry name" value="D-alanine aminotransferase"/>
    <property type="match status" value="1"/>
</dbReference>
<dbReference type="InterPro" id="IPR036038">
    <property type="entry name" value="Aminotransferase-like"/>
</dbReference>
<comment type="catalytic activity">
    <reaction evidence="9 12">
        <text>L-valine + 2-oxoglutarate = 3-methyl-2-oxobutanoate + L-glutamate</text>
        <dbReference type="Rhea" id="RHEA:24813"/>
        <dbReference type="ChEBI" id="CHEBI:11851"/>
        <dbReference type="ChEBI" id="CHEBI:16810"/>
        <dbReference type="ChEBI" id="CHEBI:29985"/>
        <dbReference type="ChEBI" id="CHEBI:57762"/>
        <dbReference type="EC" id="2.6.1.42"/>
    </reaction>
</comment>
<evidence type="ECO:0000256" key="4">
    <source>
        <dbReference type="ARBA" id="ARBA00005072"/>
    </source>
</evidence>
<comment type="pathway">
    <text evidence="4 12">Amino-acid biosynthesis; L-leucine biosynthesis; L-leucine from 3-methyl-2-oxobutanoate: step 4/4.</text>
</comment>
<dbReference type="GO" id="GO:0009098">
    <property type="term" value="P:L-leucine biosynthetic process"/>
    <property type="evidence" value="ECO:0007669"/>
    <property type="project" value="UniProtKB-UniPathway"/>
</dbReference>
<dbReference type="InterPro" id="IPR005785">
    <property type="entry name" value="B_amino_transI"/>
</dbReference>
<dbReference type="UniPathway" id="UPA00048">
    <property type="reaction ID" value="UER00073"/>
</dbReference>
<dbReference type="Proteomes" id="UP000018769">
    <property type="component" value="Chromosome I"/>
</dbReference>
<proteinExistence type="inferred from homology"/>
<dbReference type="EMBL" id="HG793133">
    <property type="protein sequence ID" value="CDK30422.1"/>
    <property type="molecule type" value="Genomic_DNA"/>
</dbReference>
<dbReference type="InterPro" id="IPR043132">
    <property type="entry name" value="BCAT-like_C"/>
</dbReference>
<evidence type="ECO:0000256" key="12">
    <source>
        <dbReference type="RuleBase" id="RU364094"/>
    </source>
</evidence>
<dbReference type="GO" id="GO:0009099">
    <property type="term" value="P:L-valine biosynthetic process"/>
    <property type="evidence" value="ECO:0007669"/>
    <property type="project" value="UniProtKB-UniPathway"/>
</dbReference>
<evidence type="ECO:0000313" key="13">
    <source>
        <dbReference type="EMBL" id="CDK30422.1"/>
    </source>
</evidence>
<comment type="function">
    <text evidence="12">Acts on leucine, isoleucine and valine.</text>
</comment>
<comment type="pathway">
    <text evidence="2 12">Amino-acid biosynthesis; L-isoleucine biosynthesis; L-isoleucine from 2-oxobutanoate: step 4/4.</text>
</comment>
<dbReference type="STRING" id="673862.BABL1_gene_595"/>
<keyword evidence="12" id="KW-0028">Amino-acid biosynthesis</keyword>
<dbReference type="GO" id="GO:0052656">
    <property type="term" value="F:L-isoleucine-2-oxoglutarate transaminase activity"/>
    <property type="evidence" value="ECO:0007669"/>
    <property type="project" value="RHEA"/>
</dbReference>
<comment type="catalytic activity">
    <reaction evidence="10 12">
        <text>L-isoleucine + 2-oxoglutarate = (S)-3-methyl-2-oxopentanoate + L-glutamate</text>
        <dbReference type="Rhea" id="RHEA:24801"/>
        <dbReference type="ChEBI" id="CHEBI:16810"/>
        <dbReference type="ChEBI" id="CHEBI:29985"/>
        <dbReference type="ChEBI" id="CHEBI:35146"/>
        <dbReference type="ChEBI" id="CHEBI:58045"/>
        <dbReference type="EC" id="2.6.1.42"/>
    </reaction>
</comment>
<comment type="pathway">
    <text evidence="3 12">Amino-acid biosynthesis; L-valine biosynthesis; L-valine from pyruvate: step 4/4.</text>
</comment>
<dbReference type="GO" id="GO:0052655">
    <property type="term" value="F:L-valine-2-oxoglutarate transaminase activity"/>
    <property type="evidence" value="ECO:0007669"/>
    <property type="project" value="RHEA"/>
</dbReference>
<dbReference type="PANTHER" id="PTHR42743">
    <property type="entry name" value="AMINO-ACID AMINOTRANSFERASE"/>
    <property type="match status" value="1"/>
</dbReference>
<dbReference type="SUPFAM" id="SSF56752">
    <property type="entry name" value="D-aminoacid aminotransferase-like PLP-dependent enzymes"/>
    <property type="match status" value="1"/>
</dbReference>
<dbReference type="RefSeq" id="WP_023791523.1">
    <property type="nucleotide sequence ID" value="NC_023003.1"/>
</dbReference>
<evidence type="ECO:0000256" key="11">
    <source>
        <dbReference type="ARBA" id="ARBA00049229"/>
    </source>
</evidence>
<comment type="similarity">
    <text evidence="5 12">Belongs to the class-IV pyridoxal-phosphate-dependent aminotransferase family.</text>
</comment>
<dbReference type="NCBIfam" id="NF005146">
    <property type="entry name" value="PRK06606.1"/>
    <property type="match status" value="1"/>
</dbReference>
<dbReference type="EC" id="2.6.1.42" evidence="12"/>
<keyword evidence="8 12" id="KW-0663">Pyridoxal phosphate</keyword>
<name>V6DFQ3_9BACT</name>